<dbReference type="Gene3D" id="3.30.710.10">
    <property type="entry name" value="Potassium Channel Kv1.1, Chain A"/>
    <property type="match status" value="1"/>
</dbReference>
<dbReference type="Gene3D" id="1.25.40.420">
    <property type="match status" value="1"/>
</dbReference>
<evidence type="ECO:0000259" key="3">
    <source>
        <dbReference type="PROSITE" id="PS50097"/>
    </source>
</evidence>
<evidence type="ECO:0000256" key="1">
    <source>
        <dbReference type="ARBA" id="ARBA00022441"/>
    </source>
</evidence>
<dbReference type="EMBL" id="CAXAMM010038629">
    <property type="protein sequence ID" value="CAK9079611.1"/>
    <property type="molecule type" value="Genomic_DNA"/>
</dbReference>
<dbReference type="PANTHER" id="PTHR24412">
    <property type="entry name" value="KELCH PROTEIN"/>
    <property type="match status" value="1"/>
</dbReference>
<reference evidence="4 5" key="1">
    <citation type="submission" date="2024-02" db="EMBL/GenBank/DDBJ databases">
        <authorList>
            <person name="Chen Y."/>
            <person name="Shah S."/>
            <person name="Dougan E. K."/>
            <person name="Thang M."/>
            <person name="Chan C."/>
        </authorList>
    </citation>
    <scope>NUCLEOTIDE SEQUENCE [LARGE SCALE GENOMIC DNA]</scope>
</reference>
<dbReference type="SMART" id="SM00225">
    <property type="entry name" value="BTB"/>
    <property type="match status" value="1"/>
</dbReference>
<feature type="domain" description="BTB" evidence="3">
    <location>
        <begin position="11"/>
        <end position="82"/>
    </location>
</feature>
<organism evidence="4 5">
    <name type="scientific">Durusdinium trenchii</name>
    <dbReference type="NCBI Taxonomy" id="1381693"/>
    <lineage>
        <taxon>Eukaryota</taxon>
        <taxon>Sar</taxon>
        <taxon>Alveolata</taxon>
        <taxon>Dinophyceae</taxon>
        <taxon>Suessiales</taxon>
        <taxon>Symbiodiniaceae</taxon>
        <taxon>Durusdinium</taxon>
    </lineage>
</organism>
<comment type="caution">
    <text evidence="4">The sequence shown here is derived from an EMBL/GenBank/DDBJ whole genome shotgun (WGS) entry which is preliminary data.</text>
</comment>
<evidence type="ECO:0000313" key="5">
    <source>
        <dbReference type="Proteomes" id="UP001642464"/>
    </source>
</evidence>
<dbReference type="Pfam" id="PF00651">
    <property type="entry name" value="BTB"/>
    <property type="match status" value="1"/>
</dbReference>
<dbReference type="CDD" id="cd18186">
    <property type="entry name" value="BTB_POZ_ZBTB_KLHL-like"/>
    <property type="match status" value="1"/>
</dbReference>
<keyword evidence="1" id="KW-0880">Kelch repeat</keyword>
<evidence type="ECO:0000313" key="4">
    <source>
        <dbReference type="EMBL" id="CAK9079611.1"/>
    </source>
</evidence>
<proteinExistence type="predicted"/>
<dbReference type="Proteomes" id="UP001642464">
    <property type="component" value="Unassembled WGS sequence"/>
</dbReference>
<dbReference type="PROSITE" id="PS50097">
    <property type="entry name" value="BTB"/>
    <property type="match status" value="1"/>
</dbReference>
<dbReference type="Gene3D" id="2.120.10.30">
    <property type="entry name" value="TolB, C-terminal domain"/>
    <property type="match status" value="1"/>
</dbReference>
<dbReference type="InterPro" id="IPR000210">
    <property type="entry name" value="BTB/POZ_dom"/>
</dbReference>
<dbReference type="InterPro" id="IPR011705">
    <property type="entry name" value="BACK"/>
</dbReference>
<evidence type="ECO:0000256" key="2">
    <source>
        <dbReference type="ARBA" id="ARBA00022737"/>
    </source>
</evidence>
<dbReference type="SMART" id="SM00875">
    <property type="entry name" value="BACK"/>
    <property type="match status" value="1"/>
</dbReference>
<dbReference type="InterPro" id="IPR011042">
    <property type="entry name" value="6-blade_b-propeller_TolB-like"/>
</dbReference>
<sequence>MRAFWEQDHLCDVTLKTDGGTEHRCHRLVLSAASSALQNLLGGRFQEGQQLQHGEPVAICASSCAIGTMLDYIYGGEPEVADKDLMELLRLAGAYELPKLAQAIEAEFHSSLCSATAVRLLPQICDLNLHDLTKACEETIAADFENCAQDLDFITLNGAQLGRILQRDDLVVSREETVLEALFKWVNAFDDRKTYLALLLAHVDLPSVAEDNLKRLCLYAQSMGSGGSDVQFAVQTALRRQKKRKSDGSVEMYQPKRLCLGSWSPVLGGHSCSPKRLVKISEVLPDQFCKKLCLHDGAFYVSDPYNRRVLRIKPGEGDTQIVAGNGAPVNGFNDLSLDFDMVVSPTGDLFAMEGENENNLLVKFSHGFGEVLHENCPRIDDLFCSPNGVLYMLDLAGKRVQKFEGSRLKPVWSRDEHHDSLDWFEGDCICVTRDEVLYICGWCYDDDWQSRVQLLRFQPGSSKSTIVATGDWQAETCRFNLVDLCVTDDDRVFFLNPDLGICAMSLQETAVQDLGVNVASGLTVESLVVQGGSLYVVAIDLDGLGRDGIYEFELPRSLEVSSS</sequence>
<dbReference type="InterPro" id="IPR011333">
    <property type="entry name" value="SKP1/BTB/POZ_sf"/>
</dbReference>
<dbReference type="PANTHER" id="PTHR24412:SF489">
    <property type="entry name" value="RING FINGER DOMAIN AND KELCH REPEAT-CONTAINING PROTEIN DDB_G0271372"/>
    <property type="match status" value="1"/>
</dbReference>
<dbReference type="SUPFAM" id="SSF101898">
    <property type="entry name" value="NHL repeat"/>
    <property type="match status" value="1"/>
</dbReference>
<keyword evidence="5" id="KW-1185">Reference proteome</keyword>
<protein>
    <submittedName>
        <fullName evidence="4">Kelch-like protein 28 (BTB/POZ domain-containing protein 5)</fullName>
    </submittedName>
</protein>
<accession>A0ABP0PVQ4</accession>
<keyword evidence="2" id="KW-0677">Repeat</keyword>
<dbReference type="SUPFAM" id="SSF54695">
    <property type="entry name" value="POZ domain"/>
    <property type="match status" value="1"/>
</dbReference>
<dbReference type="Pfam" id="PF07707">
    <property type="entry name" value="BACK"/>
    <property type="match status" value="1"/>
</dbReference>
<name>A0ABP0PVQ4_9DINO</name>
<gene>
    <name evidence="4" type="ORF">SCF082_LOCUS37980</name>
</gene>